<dbReference type="GO" id="GO:0006355">
    <property type="term" value="P:regulation of DNA-templated transcription"/>
    <property type="evidence" value="ECO:0007669"/>
    <property type="project" value="InterPro"/>
</dbReference>
<accession>A0AAP5IIC2</accession>
<dbReference type="EMBL" id="JAALHA020000034">
    <property type="protein sequence ID" value="MDR9900405.1"/>
    <property type="molecule type" value="Genomic_DNA"/>
</dbReference>
<dbReference type="SUPFAM" id="SSF55874">
    <property type="entry name" value="ATPase domain of HSP90 chaperone/DNA topoisomerase II/histidine kinase"/>
    <property type="match status" value="1"/>
</dbReference>
<dbReference type="AlphaFoldDB" id="A0AAP5IIC2"/>
<evidence type="ECO:0000256" key="7">
    <source>
        <dbReference type="SAM" id="Coils"/>
    </source>
</evidence>
<dbReference type="SMART" id="SM00387">
    <property type="entry name" value="HATPase_c"/>
    <property type="match status" value="1"/>
</dbReference>
<comment type="caution">
    <text evidence="10">The sequence shown here is derived from an EMBL/GenBank/DDBJ whole genome shotgun (WGS) entry which is preliminary data.</text>
</comment>
<dbReference type="RefSeq" id="WP_208353030.1">
    <property type="nucleotide sequence ID" value="NZ_JAALHA020000034.1"/>
</dbReference>
<dbReference type="Gene3D" id="3.30.565.10">
    <property type="entry name" value="Histidine kinase-like ATPase, C-terminal domain"/>
    <property type="match status" value="1"/>
</dbReference>
<sequence length="1109" mass="126514">MIPIAKTDLRLNLEQEGLLCAITNSIRHTFDLEDLLKKTTKDVRSLLGTDRVVIYKFEDDGSGRVIAESIYNGRLPSFLGLNFPADDIPLHVQKLYINSQVRSIVNVEAQQIGHSPLRDLETGEILSQDIYYRPADPCHLEYLTAMGVKSSFVVPILCQKELWGLLVSHHSENYEISDNEIKVVQMVVDQLSVAIAQSKLLTQAYKKADTEATINRIATLLHALPTIPLQRALEATVAAFGGSGGRLCIRHNAFNFQNGSFESLAKCLTPGSDCIRVYTCGQQPAVAKQTIYPLIEQSIVWQEHYQSGEYDVWPISDIYQTPNMRTVQVAFQGTKIRSILMIPLNYRQDLVGYLSIFRNEIDTETLWAGRFEPGQKQLHPRQSFELWRETKTAQVQKWKNEEIEMSREIGKHFASAVQQYELYQQVQAFNSNLEQQVKKRIVEMQRIAEQQKAVFGVIAKIRDSLDTRTIFQITTKEVCQLIKADRVSIYRFDAEWGGAFVGDFEAVSPYWSQESKLGVNTVWNDTYLQDTQGGRYRYEETFAVDDIYKMGFTQCHLDNLEKYQIKAFILAPIFVRHKLWGLLCNYQHSASRQWQDSEINFISQIAAQLGVALQQAELLTQTEQQALDLQKTAQQQRVLFEIVSKIRESLDLDAIFQTTTQEICKSLQTDRVAVYQFFPDWSGQFIAEFVDDGWIKLVSPESRTIWEDSYFQETQGGRYRHNESCTVDDIYEVGFSKCHIELLEKYQIKAYVITPIFIGQKLWGLLAAYQNSARRHWEISEVQFLAQIAVQLGVALQQVNLLTQTQHQAQKLTQAVHDLQETQTQLIQTEKMSSLGQLVAGIAHEINNPLNFIYGNLDYVNKYADDLLSIMRLYQQEIQNASSQIWKLAKEIDLEFIIEDLPKTLASMRIGIERIRQIVLGLRNFSRLDEADMKAVDIHEGIDNSLLILQHRLKAKGDAPSIDIVKDYGKLPLVECYAGQLNQVFMNVLSNAIDALEDYKESTSQPHHSQITIHTSIGEMKDNVKSVVIRIVDNGIGIPESVRTRIFDPFFTTKPVGKGTGLGLSISYKIVVEKHGGILKSDSQPGFGTEFWIEIPIHQNNYKKNAENL</sequence>
<evidence type="ECO:0000259" key="8">
    <source>
        <dbReference type="PROSITE" id="PS50046"/>
    </source>
</evidence>
<proteinExistence type="inferred from homology"/>
<dbReference type="InterPro" id="IPR036097">
    <property type="entry name" value="HisK_dim/P_sf"/>
</dbReference>
<dbReference type="SMART" id="SM00065">
    <property type="entry name" value="GAF"/>
    <property type="match status" value="4"/>
</dbReference>
<dbReference type="InterPro" id="IPR004358">
    <property type="entry name" value="Sig_transdc_His_kin-like_C"/>
</dbReference>
<dbReference type="InterPro" id="IPR029016">
    <property type="entry name" value="GAF-like_dom_sf"/>
</dbReference>
<comment type="catalytic activity">
    <reaction evidence="1">
        <text>ATP + protein L-histidine = ADP + protein N-phospho-L-histidine.</text>
        <dbReference type="EC" id="2.7.13.3"/>
    </reaction>
</comment>
<dbReference type="SUPFAM" id="SSF55781">
    <property type="entry name" value="GAF domain-like"/>
    <property type="match status" value="4"/>
</dbReference>
<dbReference type="InterPro" id="IPR036890">
    <property type="entry name" value="HATPase_C_sf"/>
</dbReference>
<dbReference type="GO" id="GO:0000155">
    <property type="term" value="F:phosphorelay sensor kinase activity"/>
    <property type="evidence" value="ECO:0007669"/>
    <property type="project" value="InterPro"/>
</dbReference>
<keyword evidence="11" id="KW-1185">Reference proteome</keyword>
<comment type="similarity">
    <text evidence="2">In the N-terminal section; belongs to the phytochrome family.</text>
</comment>
<feature type="domain" description="Phytochrome chromophore attachment site" evidence="8">
    <location>
        <begin position="466"/>
        <end position="608"/>
    </location>
</feature>
<dbReference type="InterPro" id="IPR003018">
    <property type="entry name" value="GAF"/>
</dbReference>
<keyword evidence="6" id="KW-0902">Two-component regulatory system</keyword>
<feature type="domain" description="Histidine kinase" evidence="9">
    <location>
        <begin position="841"/>
        <end position="1099"/>
    </location>
</feature>
<name>A0AAP5IIC2_9CYAN</name>
<keyword evidence="5" id="KW-0418">Kinase</keyword>
<dbReference type="PROSITE" id="PS50046">
    <property type="entry name" value="PHYTOCHROME_2"/>
    <property type="match status" value="3"/>
</dbReference>
<dbReference type="SUPFAM" id="SSF47384">
    <property type="entry name" value="Homodimeric domain of signal transducing histidine kinase"/>
    <property type="match status" value="1"/>
</dbReference>
<dbReference type="PROSITE" id="PS50109">
    <property type="entry name" value="HIS_KIN"/>
    <property type="match status" value="1"/>
</dbReference>
<dbReference type="EC" id="2.7.13.3" evidence="3"/>
<dbReference type="CDD" id="cd00082">
    <property type="entry name" value="HisKA"/>
    <property type="match status" value="1"/>
</dbReference>
<dbReference type="InterPro" id="IPR013515">
    <property type="entry name" value="Phytochrome_cen-reg"/>
</dbReference>
<evidence type="ECO:0000256" key="5">
    <source>
        <dbReference type="ARBA" id="ARBA00022777"/>
    </source>
</evidence>
<gene>
    <name evidence="10" type="ORF">G7B40_038540</name>
</gene>
<dbReference type="GO" id="GO:0009584">
    <property type="term" value="P:detection of visible light"/>
    <property type="evidence" value="ECO:0007669"/>
    <property type="project" value="InterPro"/>
</dbReference>
<dbReference type="Pfam" id="PF02518">
    <property type="entry name" value="HATPase_c"/>
    <property type="match status" value="1"/>
</dbReference>
<dbReference type="InterPro" id="IPR003661">
    <property type="entry name" value="HisK_dim/P_dom"/>
</dbReference>
<dbReference type="Gene3D" id="3.30.450.40">
    <property type="match status" value="4"/>
</dbReference>
<dbReference type="InterPro" id="IPR016132">
    <property type="entry name" value="Phyto_chromo_attachment"/>
</dbReference>
<dbReference type="SMART" id="SM00388">
    <property type="entry name" value="HisKA"/>
    <property type="match status" value="1"/>
</dbReference>
<feature type="coiled-coil region" evidence="7">
    <location>
        <begin position="864"/>
        <end position="891"/>
    </location>
</feature>
<keyword evidence="5" id="KW-0808">Transferase</keyword>
<dbReference type="Pfam" id="PF00360">
    <property type="entry name" value="PHY"/>
    <property type="match status" value="1"/>
</dbReference>
<evidence type="ECO:0000256" key="1">
    <source>
        <dbReference type="ARBA" id="ARBA00000085"/>
    </source>
</evidence>
<dbReference type="InterPro" id="IPR003594">
    <property type="entry name" value="HATPase_dom"/>
</dbReference>
<reference evidence="11" key="1">
    <citation type="journal article" date="2021" name="Science">
        <title>Hunting the eagle killer: A cyanobacterial neurotoxin causes vacuolar myelinopathy.</title>
        <authorList>
            <person name="Breinlinger S."/>
            <person name="Phillips T.J."/>
            <person name="Haram B.N."/>
            <person name="Mares J."/>
            <person name="Martinez Yerena J.A."/>
            <person name="Hrouzek P."/>
            <person name="Sobotka R."/>
            <person name="Henderson W.M."/>
            <person name="Schmieder P."/>
            <person name="Williams S.M."/>
            <person name="Lauderdale J.D."/>
            <person name="Wilde H.D."/>
            <person name="Gerrin W."/>
            <person name="Kust A."/>
            <person name="Washington J.W."/>
            <person name="Wagner C."/>
            <person name="Geier B."/>
            <person name="Liebeke M."/>
            <person name="Enke H."/>
            <person name="Niedermeyer T.H.J."/>
            <person name="Wilde S.B."/>
        </authorList>
    </citation>
    <scope>NUCLEOTIDE SEQUENCE [LARGE SCALE GENOMIC DNA]</scope>
    <source>
        <strain evidence="11">Thurmond2011</strain>
    </source>
</reference>
<evidence type="ECO:0000256" key="3">
    <source>
        <dbReference type="ARBA" id="ARBA00012438"/>
    </source>
</evidence>
<protein>
    <recommendedName>
        <fullName evidence="3">histidine kinase</fullName>
        <ecNumber evidence="3">2.7.13.3</ecNumber>
    </recommendedName>
</protein>
<organism evidence="10 11">
    <name type="scientific">Aetokthonos hydrillicola Thurmond2011</name>
    <dbReference type="NCBI Taxonomy" id="2712845"/>
    <lineage>
        <taxon>Bacteria</taxon>
        <taxon>Bacillati</taxon>
        <taxon>Cyanobacteriota</taxon>
        <taxon>Cyanophyceae</taxon>
        <taxon>Nostocales</taxon>
        <taxon>Hapalosiphonaceae</taxon>
        <taxon>Aetokthonos</taxon>
    </lineage>
</organism>
<evidence type="ECO:0000259" key="9">
    <source>
        <dbReference type="PROSITE" id="PS50109"/>
    </source>
</evidence>
<feature type="domain" description="Phytochrome chromophore attachment site" evidence="8">
    <location>
        <begin position="651"/>
        <end position="791"/>
    </location>
</feature>
<evidence type="ECO:0000313" key="11">
    <source>
        <dbReference type="Proteomes" id="UP000667802"/>
    </source>
</evidence>
<evidence type="ECO:0000256" key="6">
    <source>
        <dbReference type="ARBA" id="ARBA00023012"/>
    </source>
</evidence>
<evidence type="ECO:0000256" key="2">
    <source>
        <dbReference type="ARBA" id="ARBA00006402"/>
    </source>
</evidence>
<dbReference type="Gene3D" id="1.10.287.130">
    <property type="match status" value="1"/>
</dbReference>
<dbReference type="Proteomes" id="UP000667802">
    <property type="component" value="Unassembled WGS sequence"/>
</dbReference>
<dbReference type="PANTHER" id="PTHR43065:SF50">
    <property type="entry name" value="HISTIDINE KINASE"/>
    <property type="match status" value="1"/>
</dbReference>
<keyword evidence="7" id="KW-0175">Coiled coil</keyword>
<keyword evidence="4" id="KW-0597">Phosphoprotein</keyword>
<dbReference type="InterPro" id="IPR005467">
    <property type="entry name" value="His_kinase_dom"/>
</dbReference>
<dbReference type="PRINTS" id="PR00344">
    <property type="entry name" value="BCTRLSENSOR"/>
</dbReference>
<dbReference type="Pfam" id="PF01590">
    <property type="entry name" value="GAF"/>
    <property type="match status" value="3"/>
</dbReference>
<evidence type="ECO:0000256" key="4">
    <source>
        <dbReference type="ARBA" id="ARBA00022553"/>
    </source>
</evidence>
<feature type="domain" description="Phytochrome chromophore attachment site" evidence="8">
    <location>
        <begin position="31"/>
        <end position="190"/>
    </location>
</feature>
<dbReference type="PANTHER" id="PTHR43065">
    <property type="entry name" value="SENSOR HISTIDINE KINASE"/>
    <property type="match status" value="1"/>
</dbReference>
<evidence type="ECO:0000313" key="10">
    <source>
        <dbReference type="EMBL" id="MDR9900405.1"/>
    </source>
</evidence>